<dbReference type="GO" id="GO:0004371">
    <property type="term" value="F:glycerone kinase activity"/>
    <property type="evidence" value="ECO:0007669"/>
    <property type="project" value="InterPro"/>
</dbReference>
<dbReference type="GO" id="GO:0005829">
    <property type="term" value="C:cytosol"/>
    <property type="evidence" value="ECO:0007669"/>
    <property type="project" value="TreeGrafter"/>
</dbReference>
<dbReference type="Gene3D" id="3.30.1180.20">
    <property type="entry name" value="Dihydroxyacetone kinase, domain 2"/>
    <property type="match status" value="1"/>
</dbReference>
<organism evidence="2 3">
    <name type="scientific">Aureimonas endophytica</name>
    <dbReference type="NCBI Taxonomy" id="2027858"/>
    <lineage>
        <taxon>Bacteria</taxon>
        <taxon>Pseudomonadati</taxon>
        <taxon>Pseudomonadota</taxon>
        <taxon>Alphaproteobacteria</taxon>
        <taxon>Hyphomicrobiales</taxon>
        <taxon>Aurantimonadaceae</taxon>
        <taxon>Aureimonas</taxon>
    </lineage>
</organism>
<dbReference type="EMBL" id="BMIQ01000003">
    <property type="protein sequence ID" value="GGE06049.1"/>
    <property type="molecule type" value="Genomic_DNA"/>
</dbReference>
<dbReference type="Proteomes" id="UP000644699">
    <property type="component" value="Unassembled WGS sequence"/>
</dbReference>
<dbReference type="InterPro" id="IPR050861">
    <property type="entry name" value="Dihydroxyacetone_Kinase"/>
</dbReference>
<dbReference type="AlphaFoldDB" id="A0A916ZPQ1"/>
<dbReference type="Gene3D" id="3.40.50.10440">
    <property type="entry name" value="Dihydroxyacetone kinase, domain 1"/>
    <property type="match status" value="1"/>
</dbReference>
<dbReference type="SUPFAM" id="SSF82549">
    <property type="entry name" value="DAK1/DegV-like"/>
    <property type="match status" value="1"/>
</dbReference>
<dbReference type="FunFam" id="3.40.50.10440:FF:000001">
    <property type="entry name" value="Dihydroxyacetone kinase, DhaK subunit"/>
    <property type="match status" value="1"/>
</dbReference>
<name>A0A916ZPQ1_9HYPH</name>
<protein>
    <submittedName>
        <fullName evidence="2">Dihydroxyacetone kinase subunit DhaK</fullName>
    </submittedName>
</protein>
<sequence>MSALDSRADEGDVVKKVMNAPVDYVDEMLDGLCAAHPGYFAQPERRVIARQSGPVQGKVGIVTGGGSGHLPIFTGYIGPGLLDACAIGDVFASPSAEQMAGAMRCADGGAGVLRLYGNYGGDVMNFDMAGEMLEMEDIRSTTVLLADDVASAPPAEAAKRRGVAGMVYAFKAAGARAEERASLDEVTAAAQKTADACRSIGFALSPCIVPQAGKPTFTLPEDQMEMGMGIHGEPGIWRDKLKPADAVADEMFDRLLADLGAGRGERVSLLVNSLGATPLEELYIVYRRLNARLGEAGIGIVSPLVGRYATSMEMAGVTVTLCRLDSEIEHLLLAPCDCPFWTVR</sequence>
<dbReference type="InterPro" id="IPR004006">
    <property type="entry name" value="DhaK_dom"/>
</dbReference>
<dbReference type="PANTHER" id="PTHR28629:SF4">
    <property type="entry name" value="TRIOKINASE_FMN CYCLASE"/>
    <property type="match status" value="1"/>
</dbReference>
<keyword evidence="2" id="KW-0418">Kinase</keyword>
<gene>
    <name evidence="2" type="ORF">GCM10011390_26410</name>
</gene>
<dbReference type="PROSITE" id="PS51481">
    <property type="entry name" value="DHAK"/>
    <property type="match status" value="1"/>
</dbReference>
<dbReference type="Pfam" id="PF02733">
    <property type="entry name" value="Dak1"/>
    <property type="match status" value="1"/>
</dbReference>
<keyword evidence="2" id="KW-0808">Transferase</keyword>
<evidence type="ECO:0000259" key="1">
    <source>
        <dbReference type="PROSITE" id="PS51481"/>
    </source>
</evidence>
<dbReference type="GO" id="GO:0019563">
    <property type="term" value="P:glycerol catabolic process"/>
    <property type="evidence" value="ECO:0007669"/>
    <property type="project" value="TreeGrafter"/>
</dbReference>
<evidence type="ECO:0000313" key="2">
    <source>
        <dbReference type="EMBL" id="GGE06049.1"/>
    </source>
</evidence>
<comment type="caution">
    <text evidence="2">The sequence shown here is derived from an EMBL/GenBank/DDBJ whole genome shotgun (WGS) entry which is preliminary data.</text>
</comment>
<evidence type="ECO:0000313" key="3">
    <source>
        <dbReference type="Proteomes" id="UP000644699"/>
    </source>
</evidence>
<dbReference type="PANTHER" id="PTHR28629">
    <property type="entry name" value="TRIOKINASE/FMN CYCLASE"/>
    <property type="match status" value="1"/>
</dbReference>
<feature type="domain" description="DhaK" evidence="1">
    <location>
        <begin position="20"/>
        <end position="341"/>
    </location>
</feature>
<proteinExistence type="predicted"/>
<keyword evidence="3" id="KW-1185">Reference proteome</keyword>
<accession>A0A916ZPQ1</accession>
<reference evidence="2" key="2">
    <citation type="submission" date="2020-09" db="EMBL/GenBank/DDBJ databases">
        <authorList>
            <person name="Sun Q."/>
            <person name="Zhou Y."/>
        </authorList>
    </citation>
    <scope>NUCLEOTIDE SEQUENCE</scope>
    <source>
        <strain evidence="2">CGMCC 1.15367</strain>
    </source>
</reference>
<reference evidence="2" key="1">
    <citation type="journal article" date="2014" name="Int. J. Syst. Evol. Microbiol.">
        <title>Complete genome sequence of Corynebacterium casei LMG S-19264T (=DSM 44701T), isolated from a smear-ripened cheese.</title>
        <authorList>
            <consortium name="US DOE Joint Genome Institute (JGI-PGF)"/>
            <person name="Walter F."/>
            <person name="Albersmeier A."/>
            <person name="Kalinowski J."/>
            <person name="Ruckert C."/>
        </authorList>
    </citation>
    <scope>NUCLEOTIDE SEQUENCE</scope>
    <source>
        <strain evidence="2">CGMCC 1.15367</strain>
    </source>
</reference>